<reference evidence="1 2" key="1">
    <citation type="submission" date="2020-08" db="EMBL/GenBank/DDBJ databases">
        <title>Cohnella phylogeny.</title>
        <authorList>
            <person name="Dunlap C."/>
        </authorList>
    </citation>
    <scope>NUCLEOTIDE SEQUENCE [LARGE SCALE GENOMIC DNA]</scope>
    <source>
        <strain evidence="1 2">DSM 103658</strain>
    </source>
</reference>
<comment type="caution">
    <text evidence="1">The sequence shown here is derived from an EMBL/GenBank/DDBJ whole genome shotgun (WGS) entry which is preliminary data.</text>
</comment>
<organism evidence="1 2">
    <name type="scientific">Cohnella lubricantis</name>
    <dbReference type="NCBI Taxonomy" id="2163172"/>
    <lineage>
        <taxon>Bacteria</taxon>
        <taxon>Bacillati</taxon>
        <taxon>Bacillota</taxon>
        <taxon>Bacilli</taxon>
        <taxon>Bacillales</taxon>
        <taxon>Paenibacillaceae</taxon>
        <taxon>Cohnella</taxon>
    </lineage>
</organism>
<evidence type="ECO:0000313" key="2">
    <source>
        <dbReference type="Proteomes" id="UP000574133"/>
    </source>
</evidence>
<dbReference type="RefSeq" id="WP_185177780.1">
    <property type="nucleotide sequence ID" value="NZ_CBCSEP010000004.1"/>
</dbReference>
<dbReference type="Proteomes" id="UP000574133">
    <property type="component" value="Unassembled WGS sequence"/>
</dbReference>
<keyword evidence="2" id="KW-1185">Reference proteome</keyword>
<protein>
    <submittedName>
        <fullName evidence="1">Uncharacterized protein</fullName>
    </submittedName>
</protein>
<sequence length="99" mass="11110">MPKMGICSFSDGGIHLTDFVAPKADYPDAESFVKACKFEFDYEEDGDLKYEEKIKVENVKEGHCRWYPVAPEGCDIDGGCYSFSKPGPGAFPVWYIPLQ</sequence>
<gene>
    <name evidence="1" type="ORF">H4Q31_04000</name>
</gene>
<accession>A0A841T8V7</accession>
<proteinExistence type="predicted"/>
<evidence type="ECO:0000313" key="1">
    <source>
        <dbReference type="EMBL" id="MBB6676486.1"/>
    </source>
</evidence>
<dbReference type="EMBL" id="JACJVN010000017">
    <property type="protein sequence ID" value="MBB6676486.1"/>
    <property type="molecule type" value="Genomic_DNA"/>
</dbReference>
<dbReference type="AlphaFoldDB" id="A0A841T8V7"/>
<name>A0A841T8V7_9BACL</name>